<name>A0A2R6Y5L8_9BACL</name>
<feature type="transmembrane region" description="Helical" evidence="8">
    <location>
        <begin position="307"/>
        <end position="325"/>
    </location>
</feature>
<gene>
    <name evidence="10" type="ORF">BSOLF_0466</name>
</gene>
<evidence type="ECO:0000259" key="9">
    <source>
        <dbReference type="Pfam" id="PF00892"/>
    </source>
</evidence>
<feature type="transmembrane region" description="Helical" evidence="8">
    <location>
        <begin position="112"/>
        <end position="132"/>
    </location>
</feature>
<dbReference type="Pfam" id="PF00892">
    <property type="entry name" value="EamA"/>
    <property type="match status" value="2"/>
</dbReference>
<dbReference type="InterPro" id="IPR037185">
    <property type="entry name" value="EmrE-like"/>
</dbReference>
<dbReference type="PANTHER" id="PTHR22911:SF137">
    <property type="entry name" value="SOLUTE CARRIER FAMILY 35 MEMBER G2-RELATED"/>
    <property type="match status" value="1"/>
</dbReference>
<keyword evidence="5 8" id="KW-0812">Transmembrane</keyword>
<evidence type="ECO:0000256" key="4">
    <source>
        <dbReference type="ARBA" id="ARBA00022475"/>
    </source>
</evidence>
<dbReference type="EMBL" id="PEBX01000001">
    <property type="protein sequence ID" value="PTQ57955.1"/>
    <property type="molecule type" value="Genomic_DNA"/>
</dbReference>
<feature type="domain" description="EamA" evidence="9">
    <location>
        <begin position="47"/>
        <end position="184"/>
    </location>
</feature>
<proteinExistence type="inferred from homology"/>
<evidence type="ECO:0000256" key="8">
    <source>
        <dbReference type="SAM" id="Phobius"/>
    </source>
</evidence>
<comment type="subcellular location">
    <subcellularLocation>
        <location evidence="1">Cell membrane</location>
        <topology evidence="1">Multi-pass membrane protein</topology>
    </subcellularLocation>
</comment>
<dbReference type="InterPro" id="IPR000620">
    <property type="entry name" value="EamA_dom"/>
</dbReference>
<protein>
    <recommendedName>
        <fullName evidence="9">EamA domain-containing protein</fullName>
    </recommendedName>
</protein>
<feature type="transmembrane region" description="Helical" evidence="8">
    <location>
        <begin position="45"/>
        <end position="67"/>
    </location>
</feature>
<keyword evidence="6 8" id="KW-1133">Transmembrane helix</keyword>
<comment type="caution">
    <text evidence="10">The sequence shown here is derived from an EMBL/GenBank/DDBJ whole genome shotgun (WGS) entry which is preliminary data.</text>
</comment>
<keyword evidence="4" id="KW-1003">Cell membrane</keyword>
<dbReference type="GO" id="GO:0005886">
    <property type="term" value="C:plasma membrane"/>
    <property type="evidence" value="ECO:0007669"/>
    <property type="project" value="UniProtKB-SubCell"/>
</dbReference>
<keyword evidence="3" id="KW-0813">Transport</keyword>
<dbReference type="Proteomes" id="UP000244338">
    <property type="component" value="Unassembled WGS sequence"/>
</dbReference>
<dbReference type="InterPro" id="IPR004626">
    <property type="entry name" value="RarD"/>
</dbReference>
<dbReference type="AlphaFoldDB" id="A0A2R6Y5L8"/>
<reference evidence="11" key="1">
    <citation type="journal article" date="2018" name="Sci. Rep.">
        <title>Lignite coal burning seam in the remote Altai Mountains harbors a hydrogen-driven thermophilic microbial community.</title>
        <authorList>
            <person name="Kadnikov V.V."/>
            <person name="Mardanov A.V."/>
            <person name="Ivasenko D.A."/>
            <person name="Antsiferov D.V."/>
            <person name="Beletsky A.V."/>
            <person name="Karnachuk O.V."/>
            <person name="Ravin N.V."/>
        </authorList>
    </citation>
    <scope>NUCLEOTIDE SEQUENCE [LARGE SCALE GENOMIC DNA]</scope>
</reference>
<comment type="similarity">
    <text evidence="2">Belongs to the EamA transporter family.</text>
</comment>
<dbReference type="PANTHER" id="PTHR22911">
    <property type="entry name" value="ACYL-MALONYL CONDENSING ENZYME-RELATED"/>
    <property type="match status" value="1"/>
</dbReference>
<dbReference type="SUPFAM" id="SSF103481">
    <property type="entry name" value="Multidrug resistance efflux transporter EmrE"/>
    <property type="match status" value="2"/>
</dbReference>
<dbReference type="NCBIfam" id="TIGR00688">
    <property type="entry name" value="rarD"/>
    <property type="match status" value="1"/>
</dbReference>
<evidence type="ECO:0000256" key="6">
    <source>
        <dbReference type="ARBA" id="ARBA00022989"/>
    </source>
</evidence>
<sequence length="359" mass="40620">MHDEPMHDEPIRDGPLRYGEKKRAQNEKIKIQKEKTLAEQGAERLRWIGIVYALAAFIVWGFLPLYWKQLTNVDALEILAHRFIWSFVFVALLLGWRGGFPEVRKTLSVPRSRYVLMLAAVLIAINWGVYIWAVNHDHLIDASLGYYMNPLVSVALGMIVLGERLGKLQKSAILLATLAVLLLALELHKIPWIALTLAFSFGFYGLAKKMLHIDAATGLFVETMYIVPLALSYLLYREVRANWPLLELPWWQIAMLIGAGIVTALPLLWFAEAANRIPLSTVGIIQYLTPTMKLIFGVLLFHEPFTWMHGVSFALIWLALGMYTVELIRGSRKRSLLTVSGTDASDPDPLAEIGTIRHH</sequence>
<evidence type="ECO:0000256" key="5">
    <source>
        <dbReference type="ARBA" id="ARBA00022692"/>
    </source>
</evidence>
<feature type="domain" description="EamA" evidence="9">
    <location>
        <begin position="193"/>
        <end position="321"/>
    </location>
</feature>
<accession>A0A2R6Y5L8</accession>
<feature type="transmembrane region" description="Helical" evidence="8">
    <location>
        <begin position="144"/>
        <end position="161"/>
    </location>
</feature>
<evidence type="ECO:0000256" key="1">
    <source>
        <dbReference type="ARBA" id="ARBA00004651"/>
    </source>
</evidence>
<feature type="transmembrane region" description="Helical" evidence="8">
    <location>
        <begin position="168"/>
        <end position="184"/>
    </location>
</feature>
<feature type="transmembrane region" description="Helical" evidence="8">
    <location>
        <begin position="79"/>
        <end position="100"/>
    </location>
</feature>
<evidence type="ECO:0000313" key="10">
    <source>
        <dbReference type="EMBL" id="PTQ57955.1"/>
    </source>
</evidence>
<evidence type="ECO:0000313" key="11">
    <source>
        <dbReference type="Proteomes" id="UP000244338"/>
    </source>
</evidence>
<organism evidence="10 11">
    <name type="scientific">Candidatus Carbonibacillus altaicus</name>
    <dbReference type="NCBI Taxonomy" id="2163959"/>
    <lineage>
        <taxon>Bacteria</taxon>
        <taxon>Bacillati</taxon>
        <taxon>Bacillota</taxon>
        <taxon>Bacilli</taxon>
        <taxon>Bacillales</taxon>
        <taxon>Candidatus Carbonibacillus</taxon>
    </lineage>
</organism>
<evidence type="ECO:0000256" key="7">
    <source>
        <dbReference type="ARBA" id="ARBA00023136"/>
    </source>
</evidence>
<feature type="transmembrane region" description="Helical" evidence="8">
    <location>
        <begin position="219"/>
        <end position="236"/>
    </location>
</feature>
<keyword evidence="7 8" id="KW-0472">Membrane</keyword>
<feature type="transmembrane region" description="Helical" evidence="8">
    <location>
        <begin position="248"/>
        <end position="270"/>
    </location>
</feature>
<evidence type="ECO:0000256" key="3">
    <source>
        <dbReference type="ARBA" id="ARBA00022448"/>
    </source>
</evidence>
<evidence type="ECO:0000256" key="2">
    <source>
        <dbReference type="ARBA" id="ARBA00007362"/>
    </source>
</evidence>